<dbReference type="AlphaFoldDB" id="A0A381RJC7"/>
<evidence type="ECO:0008006" key="2">
    <source>
        <dbReference type="Google" id="ProtNLM"/>
    </source>
</evidence>
<dbReference type="InterPro" id="IPR036909">
    <property type="entry name" value="Cyt_c-like_dom_sf"/>
</dbReference>
<protein>
    <recommendedName>
        <fullName evidence="2">Cytochrome C</fullName>
    </recommendedName>
</protein>
<dbReference type="InterPro" id="IPR015943">
    <property type="entry name" value="WD40/YVTN_repeat-like_dom_sf"/>
</dbReference>
<reference evidence="1" key="1">
    <citation type="submission" date="2018-05" db="EMBL/GenBank/DDBJ databases">
        <authorList>
            <person name="Lanie J.A."/>
            <person name="Ng W.-L."/>
            <person name="Kazmierczak K.M."/>
            <person name="Andrzejewski T.M."/>
            <person name="Davidsen T.M."/>
            <person name="Wayne K.J."/>
            <person name="Tettelin H."/>
            <person name="Glass J.I."/>
            <person name="Rusch D."/>
            <person name="Podicherti R."/>
            <person name="Tsui H.-C.T."/>
            <person name="Winkler M.E."/>
        </authorList>
    </citation>
    <scope>NUCLEOTIDE SEQUENCE</scope>
</reference>
<name>A0A381RJC7_9ZZZZ</name>
<dbReference type="Gene3D" id="2.130.10.10">
    <property type="entry name" value="YVTN repeat-like/Quinoprotein amine dehydrogenase"/>
    <property type="match status" value="2"/>
</dbReference>
<dbReference type="GO" id="GO:0020037">
    <property type="term" value="F:heme binding"/>
    <property type="evidence" value="ECO:0007669"/>
    <property type="project" value="InterPro"/>
</dbReference>
<dbReference type="Pfam" id="PF24684">
    <property type="entry name" value="Vgb_lyase"/>
    <property type="match status" value="1"/>
</dbReference>
<gene>
    <name evidence="1" type="ORF">METZ01_LOCUS42047</name>
</gene>
<proteinExistence type="predicted"/>
<dbReference type="PANTHER" id="PTHR40274:SF3">
    <property type="entry name" value="VIRGINIAMYCIN B LYASE"/>
    <property type="match status" value="1"/>
</dbReference>
<organism evidence="1">
    <name type="scientific">marine metagenome</name>
    <dbReference type="NCBI Taxonomy" id="408172"/>
    <lineage>
        <taxon>unclassified sequences</taxon>
        <taxon>metagenomes</taxon>
        <taxon>ecological metagenomes</taxon>
    </lineage>
</organism>
<dbReference type="GO" id="GO:0009055">
    <property type="term" value="F:electron transfer activity"/>
    <property type="evidence" value="ECO:0007669"/>
    <property type="project" value="InterPro"/>
</dbReference>
<evidence type="ECO:0000313" key="1">
    <source>
        <dbReference type="EMBL" id="SUZ89193.1"/>
    </source>
</evidence>
<accession>A0A381RJC7</accession>
<dbReference type="Gene3D" id="1.10.760.10">
    <property type="entry name" value="Cytochrome c-like domain"/>
    <property type="match status" value="1"/>
</dbReference>
<dbReference type="InterPro" id="IPR051344">
    <property type="entry name" value="Vgb"/>
</dbReference>
<sequence length="412" mass="45265">MNKQSLGILIAVVFIGVITLSKTNLTQQEISPEEMPEDEAKAMTEAVCITCHRFNTISGSVGHTHDGWQALIDSMIILPKEQNDIIVDYLATNYPTKPGTGPVLIPGPVNIKIKEWMAPTLGQRPHDPLAASDNTIWWTGQMKNRLGKVDPSTGEMHEFPLEVEDSGPHGLVEDKDGNIWFTAVSGDYIGMLNPITGGVNEYPVPDGTRGPHTPIFDQSGTLWFTLQSGHVGKFVPDTEEMIVTATPTSGTYPYGIQVNSVGVPWYVDFRGNRVGNINPETLKITEYELPHPDSRPRRIALTPDDVVWYTDYPRGYLGRFDPNTGNVQEWLSPGGSQSKPYGITSTGNIIWYSETSMRPNTLVRFDTETQQFQSWGIPSGGGIVRMMMTTADGDLVLACSGVNRVALVEIGT</sequence>
<dbReference type="EMBL" id="UINC01001808">
    <property type="protein sequence ID" value="SUZ89193.1"/>
    <property type="molecule type" value="Genomic_DNA"/>
</dbReference>
<dbReference type="PANTHER" id="PTHR40274">
    <property type="entry name" value="VIRGINIAMYCIN B LYASE"/>
    <property type="match status" value="1"/>
</dbReference>
<dbReference type="SUPFAM" id="SSF101898">
    <property type="entry name" value="NHL repeat"/>
    <property type="match status" value="1"/>
</dbReference>